<keyword evidence="1" id="KW-0175">Coiled coil</keyword>
<proteinExistence type="predicted"/>
<dbReference type="EMBL" id="MCFD01000002">
    <property type="protein sequence ID" value="ORX72835.1"/>
    <property type="molecule type" value="Genomic_DNA"/>
</dbReference>
<protein>
    <submittedName>
        <fullName evidence="3">Uncharacterized protein</fullName>
    </submittedName>
</protein>
<dbReference type="OrthoDB" id="3197614at2759"/>
<feature type="compositionally biased region" description="Low complexity" evidence="2">
    <location>
        <begin position="87"/>
        <end position="100"/>
    </location>
</feature>
<feature type="compositionally biased region" description="Basic and acidic residues" evidence="2">
    <location>
        <begin position="69"/>
        <end position="80"/>
    </location>
</feature>
<feature type="region of interest" description="Disordered" evidence="2">
    <location>
        <begin position="69"/>
        <end position="115"/>
    </location>
</feature>
<evidence type="ECO:0000313" key="4">
    <source>
        <dbReference type="Proteomes" id="UP000193922"/>
    </source>
</evidence>
<reference evidence="3 4" key="1">
    <citation type="submission" date="2016-07" db="EMBL/GenBank/DDBJ databases">
        <title>Pervasive Adenine N6-methylation of Active Genes in Fungi.</title>
        <authorList>
            <consortium name="DOE Joint Genome Institute"/>
            <person name="Mondo S.J."/>
            <person name="Dannebaum R.O."/>
            <person name="Kuo R.C."/>
            <person name="Labutti K."/>
            <person name="Haridas S."/>
            <person name="Kuo A."/>
            <person name="Salamov A."/>
            <person name="Ahrendt S.R."/>
            <person name="Lipzen A."/>
            <person name="Sullivan W."/>
            <person name="Andreopoulos W.B."/>
            <person name="Clum A."/>
            <person name="Lindquist E."/>
            <person name="Daum C."/>
            <person name="Ramamoorthy G.K."/>
            <person name="Gryganskyi A."/>
            <person name="Culley D."/>
            <person name="Magnuson J.K."/>
            <person name="James T.Y."/>
            <person name="O'Malley M.A."/>
            <person name="Stajich J.E."/>
            <person name="Spatafora J.W."/>
            <person name="Visel A."/>
            <person name="Grigoriev I.V."/>
        </authorList>
    </citation>
    <scope>NUCLEOTIDE SEQUENCE [LARGE SCALE GENOMIC DNA]</scope>
    <source>
        <strain evidence="3 4">ATCC 12442</strain>
    </source>
</reference>
<evidence type="ECO:0000256" key="2">
    <source>
        <dbReference type="SAM" id="MobiDB-lite"/>
    </source>
</evidence>
<accession>A0A1Y1WHH8</accession>
<feature type="coiled-coil region" evidence="1">
    <location>
        <begin position="223"/>
        <end position="267"/>
    </location>
</feature>
<comment type="caution">
    <text evidence="3">The sequence shown here is derived from an EMBL/GenBank/DDBJ whole genome shotgun (WGS) entry which is preliminary data.</text>
</comment>
<gene>
    <name evidence="3" type="ORF">DL89DRAFT_83493</name>
</gene>
<dbReference type="STRING" id="61395.A0A1Y1WHH8"/>
<sequence length="357" mass="39915">MENAGKLARQASEFEEQCQWSDAARLHRQAAQAYRAVSGYDFDPVATLTLSSLVNKHMRWAEYCERENEHPSIDTADSDRQSLATNTPASPAGTGSPPATELSPGEEARQRHDAEEQDFEDFWQYMQNWLANPTAFTRPVKPPGSRGAGSGNYQAAASRSVMESFYLVGANPDQTASVYASVAGSPKGISPLPALAEDDEEAESQPAAHSESQADSAHVLEVNKALLAENQKLRDIVGALQDRIALLESAAQENNMLKSSILNFREEFHKHANAVSLPRIHEHSPIARRMMATHQSPPAAEVQIRQLEAQLQSMQLENSKQKAQMEKYRERWDRLKESAKRKRQQQLEQQQQRRQNS</sequence>
<dbReference type="AlphaFoldDB" id="A0A1Y1WHH8"/>
<dbReference type="Proteomes" id="UP000193922">
    <property type="component" value="Unassembled WGS sequence"/>
</dbReference>
<dbReference type="GeneID" id="63808780"/>
<feature type="region of interest" description="Disordered" evidence="2">
    <location>
        <begin position="190"/>
        <end position="216"/>
    </location>
</feature>
<feature type="region of interest" description="Disordered" evidence="2">
    <location>
        <begin position="337"/>
        <end position="357"/>
    </location>
</feature>
<organism evidence="3 4">
    <name type="scientific">Linderina pennispora</name>
    <dbReference type="NCBI Taxonomy" id="61395"/>
    <lineage>
        <taxon>Eukaryota</taxon>
        <taxon>Fungi</taxon>
        <taxon>Fungi incertae sedis</taxon>
        <taxon>Zoopagomycota</taxon>
        <taxon>Kickxellomycotina</taxon>
        <taxon>Kickxellomycetes</taxon>
        <taxon>Kickxellales</taxon>
        <taxon>Kickxellaceae</taxon>
        <taxon>Linderina</taxon>
    </lineage>
</organism>
<keyword evidence="4" id="KW-1185">Reference proteome</keyword>
<dbReference type="RefSeq" id="XP_040746175.1">
    <property type="nucleotide sequence ID" value="XM_040892132.1"/>
</dbReference>
<feature type="compositionally biased region" description="Low complexity" evidence="2">
    <location>
        <begin position="346"/>
        <end position="357"/>
    </location>
</feature>
<name>A0A1Y1WHH8_9FUNG</name>
<evidence type="ECO:0000313" key="3">
    <source>
        <dbReference type="EMBL" id="ORX72835.1"/>
    </source>
</evidence>
<dbReference type="Gene3D" id="1.20.58.80">
    <property type="entry name" value="Phosphotransferase system, lactose/cellobiose-type IIA subunit"/>
    <property type="match status" value="1"/>
</dbReference>
<evidence type="ECO:0000256" key="1">
    <source>
        <dbReference type="SAM" id="Coils"/>
    </source>
</evidence>